<dbReference type="Proteomes" id="UP000279236">
    <property type="component" value="Unassembled WGS sequence"/>
</dbReference>
<protein>
    <recommendedName>
        <fullName evidence="3">2,4-dienoyl-CoA reductase [(3E)-enoyl-CoA-producing]</fullName>
        <ecNumber evidence="3">1.3.1.124</ecNumber>
    </recommendedName>
</protein>
<dbReference type="EMBL" id="RSCE01000007">
    <property type="protein sequence ID" value="RSH81206.1"/>
    <property type="molecule type" value="Genomic_DNA"/>
</dbReference>
<proteinExistence type="predicted"/>
<gene>
    <name evidence="6" type="ORF">EHS24_008643</name>
</gene>
<organism evidence="6 7">
    <name type="scientific">Apiotrichum porosum</name>
    <dbReference type="NCBI Taxonomy" id="105984"/>
    <lineage>
        <taxon>Eukaryota</taxon>
        <taxon>Fungi</taxon>
        <taxon>Dikarya</taxon>
        <taxon>Basidiomycota</taxon>
        <taxon>Agaricomycotina</taxon>
        <taxon>Tremellomycetes</taxon>
        <taxon>Trichosporonales</taxon>
        <taxon>Trichosporonaceae</taxon>
        <taxon>Apiotrichum</taxon>
    </lineage>
</organism>
<dbReference type="PRINTS" id="PR00081">
    <property type="entry name" value="GDHRDH"/>
</dbReference>
<dbReference type="EC" id="1.3.1.124" evidence="3"/>
<comment type="catalytic activity">
    <reaction evidence="4">
        <text>a (2E,4E)-dienoyl-CoA + NADPH + H(+) = a 4,5-saturated-(3E)-enoyl-CoA + NADP(+)</text>
        <dbReference type="Rhea" id="RHEA:45912"/>
        <dbReference type="ChEBI" id="CHEBI:15378"/>
        <dbReference type="ChEBI" id="CHEBI:57783"/>
        <dbReference type="ChEBI" id="CHEBI:58349"/>
        <dbReference type="ChEBI" id="CHEBI:85101"/>
        <dbReference type="ChEBI" id="CHEBI:85493"/>
        <dbReference type="EC" id="1.3.1.124"/>
    </reaction>
</comment>
<dbReference type="GO" id="GO:0005777">
    <property type="term" value="C:peroxisome"/>
    <property type="evidence" value="ECO:0007669"/>
    <property type="project" value="TreeGrafter"/>
</dbReference>
<evidence type="ECO:0000256" key="4">
    <source>
        <dbReference type="ARBA" id="ARBA00048009"/>
    </source>
</evidence>
<name>A0A427XQS1_9TREE</name>
<dbReference type="OrthoDB" id="2136131at2759"/>
<evidence type="ECO:0000313" key="7">
    <source>
        <dbReference type="Proteomes" id="UP000279236"/>
    </source>
</evidence>
<reference evidence="6 7" key="1">
    <citation type="submission" date="2018-11" db="EMBL/GenBank/DDBJ databases">
        <title>Genome sequence of Apiotrichum porosum DSM 27194.</title>
        <authorList>
            <person name="Aliyu H."/>
            <person name="Gorte O."/>
            <person name="Ochsenreither K."/>
        </authorList>
    </citation>
    <scope>NUCLEOTIDE SEQUENCE [LARGE SCALE GENOMIC DNA]</scope>
    <source>
        <strain evidence="6 7">DSM 27194</strain>
    </source>
</reference>
<dbReference type="STRING" id="105984.A0A427XQS1"/>
<keyword evidence="7" id="KW-1185">Reference proteome</keyword>
<evidence type="ECO:0000256" key="1">
    <source>
        <dbReference type="ARBA" id="ARBA00022857"/>
    </source>
</evidence>
<dbReference type="GeneID" id="39593186"/>
<dbReference type="InterPro" id="IPR036291">
    <property type="entry name" value="NAD(P)-bd_dom_sf"/>
</dbReference>
<dbReference type="Gene3D" id="3.40.50.720">
    <property type="entry name" value="NAD(P)-binding Rossmann-like Domain"/>
    <property type="match status" value="1"/>
</dbReference>
<dbReference type="InterPro" id="IPR045017">
    <property type="entry name" value="DECR2-like"/>
</dbReference>
<sequence>MTDVFRKDLFNGKVLFATGGRTGIGYKLVEQMMAHGANATILGRDAKGLAESAANLEKATGSKCLAAAADVRKPAELKAAVDATIAKFGRIDFVVCGAAGNFLAPIGGLSENAFRTVLEIDTLGTYNTLKATLPYVRETKGAYLHISATLHYKGVPFQAHVSAAKAGVDALSQVIAVEEGPRGVRSNVVAPGPIGNTEGMSRLGTPGYDARAAIPLGAMGETQDVANAAIFLFSPAASWVTGQTFVVDGGQQHMRGSGAPYPDALLDPKVAATILKGKL</sequence>
<dbReference type="FunFam" id="3.40.50.720:FF:000084">
    <property type="entry name" value="Short-chain dehydrogenase reductase"/>
    <property type="match status" value="1"/>
</dbReference>
<dbReference type="GO" id="GO:0008670">
    <property type="term" value="F:2,4-dienoyl-CoA reductase (NADPH) activity"/>
    <property type="evidence" value="ECO:0007669"/>
    <property type="project" value="InterPro"/>
</dbReference>
<keyword evidence="1" id="KW-0521">NADP</keyword>
<evidence type="ECO:0000313" key="6">
    <source>
        <dbReference type="EMBL" id="RSH81206.1"/>
    </source>
</evidence>
<dbReference type="PANTHER" id="PTHR43296">
    <property type="entry name" value="PEROXISOMAL 2,4-DIENOYL-COA REDUCTASE"/>
    <property type="match status" value="1"/>
</dbReference>
<evidence type="ECO:0000256" key="2">
    <source>
        <dbReference type="ARBA" id="ARBA00023002"/>
    </source>
</evidence>
<dbReference type="GO" id="GO:0009062">
    <property type="term" value="P:fatty acid catabolic process"/>
    <property type="evidence" value="ECO:0007669"/>
    <property type="project" value="InterPro"/>
</dbReference>
<dbReference type="CDD" id="cd05369">
    <property type="entry name" value="TER_DECR_SDR_a"/>
    <property type="match status" value="1"/>
</dbReference>
<comment type="caution">
    <text evidence="6">The sequence shown here is derived from an EMBL/GenBank/DDBJ whole genome shotgun (WGS) entry which is preliminary data.</text>
</comment>
<dbReference type="Pfam" id="PF13561">
    <property type="entry name" value="adh_short_C2"/>
    <property type="match status" value="1"/>
</dbReference>
<evidence type="ECO:0000256" key="5">
    <source>
        <dbReference type="ARBA" id="ARBA00048340"/>
    </source>
</evidence>
<comment type="catalytic activity">
    <reaction evidence="5">
        <text>a (2E,4Z)-dienoyl-CoA + NADPH + H(+) = a 4,5-saturated-(3E)-enoyl-CoA + NADP(+)</text>
        <dbReference type="Rhea" id="RHEA:61892"/>
        <dbReference type="ChEBI" id="CHEBI:15378"/>
        <dbReference type="ChEBI" id="CHEBI:57783"/>
        <dbReference type="ChEBI" id="CHEBI:58349"/>
        <dbReference type="ChEBI" id="CHEBI:85099"/>
        <dbReference type="ChEBI" id="CHEBI:85493"/>
        <dbReference type="EC" id="1.3.1.124"/>
    </reaction>
</comment>
<dbReference type="SUPFAM" id="SSF51735">
    <property type="entry name" value="NAD(P)-binding Rossmann-fold domains"/>
    <property type="match status" value="1"/>
</dbReference>
<dbReference type="InterPro" id="IPR002347">
    <property type="entry name" value="SDR_fam"/>
</dbReference>
<keyword evidence="2" id="KW-0560">Oxidoreductase</keyword>
<evidence type="ECO:0000256" key="3">
    <source>
        <dbReference type="ARBA" id="ARBA00026117"/>
    </source>
</evidence>
<dbReference type="AlphaFoldDB" id="A0A427XQS1"/>
<accession>A0A427XQS1</accession>
<dbReference type="RefSeq" id="XP_028475925.1">
    <property type="nucleotide sequence ID" value="XM_028623951.1"/>
</dbReference>
<dbReference type="PANTHER" id="PTHR43296:SF2">
    <property type="entry name" value="PEROXISOMAL 2,4-DIENOYL-COA REDUCTASE [(3E)-ENOYL-COA-PRODUCING]"/>
    <property type="match status" value="1"/>
</dbReference>